<dbReference type="Proteomes" id="UP000230222">
    <property type="component" value="Unassembled WGS sequence"/>
</dbReference>
<dbReference type="EMBL" id="PFEC01000080">
    <property type="protein sequence ID" value="PJE61418.1"/>
    <property type="molecule type" value="Genomic_DNA"/>
</dbReference>
<evidence type="ECO:0000313" key="2">
    <source>
        <dbReference type="Proteomes" id="UP000230222"/>
    </source>
</evidence>
<name>A0A2M8KND0_9BACT</name>
<organism evidence="1 2">
    <name type="scientific">Candidatus Roizmanbacteria bacterium CG10_big_fil_rev_8_21_14_0_10_39_12</name>
    <dbReference type="NCBI Taxonomy" id="1974852"/>
    <lineage>
        <taxon>Bacteria</taxon>
        <taxon>Candidatus Roizmaniibacteriota</taxon>
    </lineage>
</organism>
<comment type="caution">
    <text evidence="1">The sequence shown here is derived from an EMBL/GenBank/DDBJ whole genome shotgun (WGS) entry which is preliminary data.</text>
</comment>
<accession>A0A2M8KND0</accession>
<dbReference type="AlphaFoldDB" id="A0A2M8KND0"/>
<sequence length="98" mass="11338">MYQVTEICLKDNNKEGVQKLLIQLNVIFNIIFAPKSLFGKYRIPLLFKEGCPPIRRAGWLIITTSPGTVRYLVLLLPKEETFQTGSKIENFLITYKFN</sequence>
<proteinExistence type="predicted"/>
<reference evidence="2" key="1">
    <citation type="submission" date="2017-09" db="EMBL/GenBank/DDBJ databases">
        <title>Depth-based differentiation of microbial function through sediment-hosted aquifers and enrichment of novel symbionts in the deep terrestrial subsurface.</title>
        <authorList>
            <person name="Probst A.J."/>
            <person name="Ladd B."/>
            <person name="Jarett J.K."/>
            <person name="Geller-Mcgrath D.E."/>
            <person name="Sieber C.M.K."/>
            <person name="Emerson J.B."/>
            <person name="Anantharaman K."/>
            <person name="Thomas B.C."/>
            <person name="Malmstrom R."/>
            <person name="Stieglmeier M."/>
            <person name="Klingl A."/>
            <person name="Woyke T."/>
            <person name="Ryan C.M."/>
            <person name="Banfield J.F."/>
        </authorList>
    </citation>
    <scope>NUCLEOTIDE SEQUENCE [LARGE SCALE GENOMIC DNA]</scope>
</reference>
<evidence type="ECO:0000313" key="1">
    <source>
        <dbReference type="EMBL" id="PJE61418.1"/>
    </source>
</evidence>
<gene>
    <name evidence="1" type="ORF">COU87_04700</name>
</gene>
<protein>
    <submittedName>
        <fullName evidence="1">Uncharacterized protein</fullName>
    </submittedName>
</protein>